<name>A0A2G8IQC2_BACPU</name>
<feature type="transmembrane region" description="Helical" evidence="17">
    <location>
        <begin position="93"/>
        <end position="110"/>
    </location>
</feature>
<dbReference type="Pfam" id="PF00122">
    <property type="entry name" value="E1-E2_ATPase"/>
    <property type="match status" value="1"/>
</dbReference>
<dbReference type="NCBIfam" id="TIGR01525">
    <property type="entry name" value="ATPase-IB_hvy"/>
    <property type="match status" value="1"/>
</dbReference>
<dbReference type="InterPro" id="IPR044492">
    <property type="entry name" value="P_typ_ATPase_HD_dom"/>
</dbReference>
<keyword evidence="4 17" id="KW-1003">Cell membrane</keyword>
<dbReference type="PRINTS" id="PR00941">
    <property type="entry name" value="CDATPASE"/>
</dbReference>
<keyword evidence="13" id="KW-0406">Ion transport</keyword>
<keyword evidence="7 17" id="KW-0812">Transmembrane</keyword>
<dbReference type="SUPFAM" id="SSF81653">
    <property type="entry name" value="Calcium ATPase, transduction domain A"/>
    <property type="match status" value="1"/>
</dbReference>
<evidence type="ECO:0000256" key="1">
    <source>
        <dbReference type="ARBA" id="ARBA00004651"/>
    </source>
</evidence>
<evidence type="ECO:0000256" key="6">
    <source>
        <dbReference type="ARBA" id="ARBA00022553"/>
    </source>
</evidence>
<dbReference type="CDD" id="cd00371">
    <property type="entry name" value="HMA"/>
    <property type="match status" value="1"/>
</dbReference>
<dbReference type="NCBIfam" id="TIGR01494">
    <property type="entry name" value="ATPase_P-type"/>
    <property type="match status" value="1"/>
</dbReference>
<dbReference type="InterPro" id="IPR027256">
    <property type="entry name" value="P-typ_ATPase_IB"/>
</dbReference>
<comment type="subcellular location">
    <subcellularLocation>
        <location evidence="1">Cell membrane</location>
        <topology evidence="1">Multi-pass membrane protein</topology>
    </subcellularLocation>
</comment>
<sequence>MKKMKDEYVLSGLDCGNCARKIETGVSKMDGVEACSVNFATGTLTVTHADKQETMSKRILKTVQSIEPHVSVSPKEEGHHHDHDHGTKNLKTIVLKLIGGAVIGTAAYFIPEDGLLKFVMFFAAYLLVGGDVVFKALKNIVRGQVFDENFLMTIATVGAFVIQQYPEALAVMLFYQIGELFQGAAVNRSRRSISELMNIRPEYANLKVGHETKRVKPEEVKAGDRIVVKPGEKIPLDGLVIEGYSLVDTSALTGESVPRDVEAGKEVLAGFVNQNGILEIEVQKELSESAVTKILDLVENASSRKAQTENFITKFAKYYTPAVVVLALLLAFMPPLLIPSAQLSDWVYRALVFLVISCPCALVVSIPLGFFGGIGAASKRGILVKGSNYLEALNSVRYAVFDKTGTLTKGNFTVTNIVTTSDKCSKEELLSFAALAEAHSSHPIAESIKAAYGSPLDESQIEAYEDIAGHGIKATISGVHVLAGNHRLMEREGIAFEKEKRSGTVVYMAINGEFAGSILIADELKDDATEAVSALKASGIKTVMLTGDAKQVGTAVAQQIGIDEVHTELLPQDKVTKLEEIDQKKAPQEKLLFVGDGINDTPVLARADIGIAMGGLGSDAAVEAADIVIMTDQPSKVAEAIAVAKRTRAIVWQNIAFALGVKAVFLLLGAFGIATMWEAVFSDVGVTVLAVLNAMRVMK</sequence>
<evidence type="ECO:0000256" key="12">
    <source>
        <dbReference type="ARBA" id="ARBA00022989"/>
    </source>
</evidence>
<organism evidence="19 20">
    <name type="scientific">Bacillus pumilus</name>
    <name type="common">Bacillus mesentericus</name>
    <dbReference type="NCBI Taxonomy" id="1408"/>
    <lineage>
        <taxon>Bacteria</taxon>
        <taxon>Bacillati</taxon>
        <taxon>Bacillota</taxon>
        <taxon>Bacilli</taxon>
        <taxon>Bacillales</taxon>
        <taxon>Bacillaceae</taxon>
        <taxon>Bacillus</taxon>
    </lineage>
</organism>
<evidence type="ECO:0000256" key="8">
    <source>
        <dbReference type="ARBA" id="ARBA00022723"/>
    </source>
</evidence>
<dbReference type="PRINTS" id="PR00119">
    <property type="entry name" value="CATATPASE"/>
</dbReference>
<evidence type="ECO:0000256" key="10">
    <source>
        <dbReference type="ARBA" id="ARBA00022840"/>
    </source>
</evidence>
<evidence type="ECO:0000256" key="13">
    <source>
        <dbReference type="ARBA" id="ARBA00023065"/>
    </source>
</evidence>
<evidence type="ECO:0000256" key="16">
    <source>
        <dbReference type="ARBA" id="ARBA00049338"/>
    </source>
</evidence>
<dbReference type="InterPro" id="IPR001757">
    <property type="entry name" value="P_typ_ATPase"/>
</dbReference>
<dbReference type="InterPro" id="IPR059000">
    <property type="entry name" value="ATPase_P-type_domA"/>
</dbReference>
<dbReference type="SFLD" id="SFLDG00002">
    <property type="entry name" value="C1.7:_P-type_atpase_like"/>
    <property type="match status" value="1"/>
</dbReference>
<dbReference type="GO" id="GO:0046872">
    <property type="term" value="F:metal ion binding"/>
    <property type="evidence" value="ECO:0007669"/>
    <property type="project" value="UniProtKB-KW"/>
</dbReference>
<keyword evidence="3" id="KW-0813">Transport</keyword>
<dbReference type="SFLD" id="SFLDF00027">
    <property type="entry name" value="p-type_atpase"/>
    <property type="match status" value="1"/>
</dbReference>
<keyword evidence="8 17" id="KW-0479">Metal-binding</keyword>
<accession>A0A2G8IQC2</accession>
<comment type="catalytic activity">
    <reaction evidence="16">
        <text>Cd(2+)(in) + ATP + H2O = Cd(2+)(out) + ADP + phosphate + H(+)</text>
        <dbReference type="Rhea" id="RHEA:12132"/>
        <dbReference type="ChEBI" id="CHEBI:15377"/>
        <dbReference type="ChEBI" id="CHEBI:15378"/>
        <dbReference type="ChEBI" id="CHEBI:30616"/>
        <dbReference type="ChEBI" id="CHEBI:43474"/>
        <dbReference type="ChEBI" id="CHEBI:48775"/>
        <dbReference type="ChEBI" id="CHEBI:456216"/>
        <dbReference type="EC" id="7.2.2.21"/>
    </reaction>
</comment>
<dbReference type="InterPro" id="IPR023298">
    <property type="entry name" value="ATPase_P-typ_TM_dom_sf"/>
</dbReference>
<dbReference type="InterPro" id="IPR036412">
    <property type="entry name" value="HAD-like_sf"/>
</dbReference>
<proteinExistence type="inferred from homology"/>
<evidence type="ECO:0000256" key="14">
    <source>
        <dbReference type="ARBA" id="ARBA00023136"/>
    </source>
</evidence>
<dbReference type="InterPro" id="IPR018303">
    <property type="entry name" value="ATPase_P-typ_P_site"/>
</dbReference>
<dbReference type="PROSITE" id="PS50846">
    <property type="entry name" value="HMA_2"/>
    <property type="match status" value="1"/>
</dbReference>
<evidence type="ECO:0000256" key="4">
    <source>
        <dbReference type="ARBA" id="ARBA00022475"/>
    </source>
</evidence>
<dbReference type="Gene3D" id="3.40.50.1000">
    <property type="entry name" value="HAD superfamily/HAD-like"/>
    <property type="match status" value="1"/>
</dbReference>
<dbReference type="InterPro" id="IPR023214">
    <property type="entry name" value="HAD_sf"/>
</dbReference>
<gene>
    <name evidence="19" type="primary">cadA</name>
    <name evidence="19" type="ORF">CTV99_16675</name>
</gene>
<evidence type="ECO:0000256" key="3">
    <source>
        <dbReference type="ARBA" id="ARBA00022448"/>
    </source>
</evidence>
<evidence type="ECO:0000313" key="19">
    <source>
        <dbReference type="EMBL" id="PIK25662.1"/>
    </source>
</evidence>
<dbReference type="Pfam" id="PF00403">
    <property type="entry name" value="HMA"/>
    <property type="match status" value="1"/>
</dbReference>
<keyword evidence="11" id="KW-1278">Translocase</keyword>
<dbReference type="RefSeq" id="WP_099728511.1">
    <property type="nucleotide sequence ID" value="NZ_PEKP01000029.1"/>
</dbReference>
<dbReference type="InterPro" id="IPR023299">
    <property type="entry name" value="ATPase_P-typ_cyto_dom_N"/>
</dbReference>
<comment type="caution">
    <text evidence="19">The sequence shown here is derived from an EMBL/GenBank/DDBJ whole genome shotgun (WGS) entry which is preliminary data.</text>
</comment>
<evidence type="ECO:0000259" key="18">
    <source>
        <dbReference type="PROSITE" id="PS50846"/>
    </source>
</evidence>
<keyword evidence="5" id="KW-0104">Cadmium</keyword>
<dbReference type="SFLD" id="SFLDS00003">
    <property type="entry name" value="Haloacid_Dehalogenase"/>
    <property type="match status" value="1"/>
</dbReference>
<dbReference type="AlphaFoldDB" id="A0A2G8IQC2"/>
<evidence type="ECO:0000256" key="11">
    <source>
        <dbReference type="ARBA" id="ARBA00022967"/>
    </source>
</evidence>
<protein>
    <recommendedName>
        <fullName evidence="15">Cd(2+)-exporting ATPase</fullName>
        <ecNumber evidence="15">7.2.2.21</ecNumber>
    </recommendedName>
</protein>
<dbReference type="NCBIfam" id="TIGR01512">
    <property type="entry name" value="ATPase-IB2_Cd"/>
    <property type="match status" value="1"/>
</dbReference>
<feature type="domain" description="HMA" evidence="18">
    <location>
        <begin position="4"/>
        <end position="71"/>
    </location>
</feature>
<dbReference type="CDD" id="cd07548">
    <property type="entry name" value="P-type_ATPase-Cd_Zn_Co_like"/>
    <property type="match status" value="1"/>
</dbReference>
<evidence type="ECO:0000256" key="17">
    <source>
        <dbReference type="RuleBase" id="RU362081"/>
    </source>
</evidence>
<dbReference type="InterPro" id="IPR017969">
    <property type="entry name" value="Heavy-metal-associated_CS"/>
</dbReference>
<feature type="transmembrane region" description="Helical" evidence="17">
    <location>
        <begin position="116"/>
        <end position="134"/>
    </location>
</feature>
<dbReference type="PANTHER" id="PTHR48085:SF5">
    <property type="entry name" value="CADMIUM_ZINC-TRANSPORTING ATPASE HMA4-RELATED"/>
    <property type="match status" value="1"/>
</dbReference>
<comment type="similarity">
    <text evidence="2 17">Belongs to the cation transport ATPase (P-type) (TC 3.A.3) family. Type IB subfamily.</text>
</comment>
<dbReference type="Gene3D" id="3.40.1110.10">
    <property type="entry name" value="Calcium-transporting ATPase, cytoplasmic domain N"/>
    <property type="match status" value="1"/>
</dbReference>
<dbReference type="FunFam" id="2.70.150.10:FF:000002">
    <property type="entry name" value="Copper-transporting ATPase 1, putative"/>
    <property type="match status" value="1"/>
</dbReference>
<evidence type="ECO:0000256" key="2">
    <source>
        <dbReference type="ARBA" id="ARBA00006024"/>
    </source>
</evidence>
<dbReference type="InterPro" id="IPR036163">
    <property type="entry name" value="HMA_dom_sf"/>
</dbReference>
<dbReference type="SUPFAM" id="SSF81665">
    <property type="entry name" value="Calcium ATPase, transmembrane domain M"/>
    <property type="match status" value="1"/>
</dbReference>
<dbReference type="GO" id="GO:0008551">
    <property type="term" value="F:P-type cadmium transporter activity"/>
    <property type="evidence" value="ECO:0007669"/>
    <property type="project" value="UniProtKB-EC"/>
</dbReference>
<keyword evidence="12 17" id="KW-1133">Transmembrane helix</keyword>
<dbReference type="Gene3D" id="3.30.70.100">
    <property type="match status" value="1"/>
</dbReference>
<dbReference type="EC" id="7.2.2.21" evidence="15"/>
<dbReference type="PANTHER" id="PTHR48085">
    <property type="entry name" value="CADMIUM/ZINC-TRANSPORTING ATPASE HMA2-RELATED"/>
    <property type="match status" value="1"/>
</dbReference>
<feature type="transmembrane region" description="Helical" evidence="17">
    <location>
        <begin position="655"/>
        <end position="674"/>
    </location>
</feature>
<dbReference type="PROSITE" id="PS01047">
    <property type="entry name" value="HMA_1"/>
    <property type="match status" value="1"/>
</dbReference>
<dbReference type="EMBL" id="PEKP01000029">
    <property type="protein sequence ID" value="PIK25662.1"/>
    <property type="molecule type" value="Genomic_DNA"/>
</dbReference>
<evidence type="ECO:0000256" key="15">
    <source>
        <dbReference type="ARBA" id="ARBA00039103"/>
    </source>
</evidence>
<keyword evidence="6" id="KW-0597">Phosphoprotein</keyword>
<dbReference type="Pfam" id="PF00702">
    <property type="entry name" value="Hydrolase"/>
    <property type="match status" value="1"/>
</dbReference>
<dbReference type="Proteomes" id="UP000230768">
    <property type="component" value="Unassembled WGS sequence"/>
</dbReference>
<evidence type="ECO:0000256" key="9">
    <source>
        <dbReference type="ARBA" id="ARBA00022741"/>
    </source>
</evidence>
<feature type="transmembrane region" description="Helical" evidence="17">
    <location>
        <begin position="350"/>
        <end position="377"/>
    </location>
</feature>
<dbReference type="GO" id="GO:0005886">
    <property type="term" value="C:plasma membrane"/>
    <property type="evidence" value="ECO:0007669"/>
    <property type="project" value="UniProtKB-SubCell"/>
</dbReference>
<reference evidence="19 20" key="1">
    <citation type="submission" date="2017-11" db="EMBL/GenBank/DDBJ databases">
        <title>Draft genome sequence of Bacillus pumilus 51_5il from lake Gorkoye (Russia: Novosibirsk region).</title>
        <authorList>
            <person name="Shipova A.A."/>
            <person name="Rozanov A.S."/>
            <person name="Bryanskaya A.V."/>
            <person name="Peltek S.E."/>
        </authorList>
    </citation>
    <scope>NUCLEOTIDE SEQUENCE [LARGE SCALE GENOMIC DNA]</scope>
    <source>
        <strain evidence="19 20">51_5il</strain>
    </source>
</reference>
<keyword evidence="14 17" id="KW-0472">Membrane</keyword>
<dbReference type="PROSITE" id="PS00154">
    <property type="entry name" value="ATPASE_E1_E2"/>
    <property type="match status" value="1"/>
</dbReference>
<dbReference type="GO" id="GO:0016887">
    <property type="term" value="F:ATP hydrolysis activity"/>
    <property type="evidence" value="ECO:0007669"/>
    <property type="project" value="InterPro"/>
</dbReference>
<evidence type="ECO:0000256" key="5">
    <source>
        <dbReference type="ARBA" id="ARBA00022539"/>
    </source>
</evidence>
<dbReference type="InterPro" id="IPR051014">
    <property type="entry name" value="Cation_Transport_ATPase_IB"/>
</dbReference>
<dbReference type="SUPFAM" id="SSF56784">
    <property type="entry name" value="HAD-like"/>
    <property type="match status" value="1"/>
</dbReference>
<feature type="transmembrane region" description="Helical" evidence="17">
    <location>
        <begin position="318"/>
        <end position="338"/>
    </location>
</feature>
<dbReference type="Gene3D" id="2.70.150.10">
    <property type="entry name" value="Calcium-transporting ATPase, cytoplasmic transduction domain A"/>
    <property type="match status" value="1"/>
</dbReference>
<keyword evidence="10 17" id="KW-0067">ATP-binding</keyword>
<dbReference type="SUPFAM" id="SSF55008">
    <property type="entry name" value="HMA, heavy metal-associated domain"/>
    <property type="match status" value="1"/>
</dbReference>
<dbReference type="InterPro" id="IPR006121">
    <property type="entry name" value="HMA_dom"/>
</dbReference>
<evidence type="ECO:0000313" key="20">
    <source>
        <dbReference type="Proteomes" id="UP000230768"/>
    </source>
</evidence>
<dbReference type="GO" id="GO:0005524">
    <property type="term" value="F:ATP binding"/>
    <property type="evidence" value="ECO:0007669"/>
    <property type="project" value="UniProtKB-UniRule"/>
</dbReference>
<evidence type="ECO:0000256" key="7">
    <source>
        <dbReference type="ARBA" id="ARBA00022692"/>
    </source>
</evidence>
<dbReference type="InterPro" id="IPR008250">
    <property type="entry name" value="ATPase_P-typ_transduc_dom_A_sf"/>
</dbReference>
<keyword evidence="9 17" id="KW-0547">Nucleotide-binding</keyword>